<feature type="signal peptide" evidence="2">
    <location>
        <begin position="1"/>
        <end position="22"/>
    </location>
</feature>
<dbReference type="SUPFAM" id="SSF54373">
    <property type="entry name" value="FAD-linked reductases, C-terminal domain"/>
    <property type="match status" value="1"/>
</dbReference>
<dbReference type="InterPro" id="IPR036188">
    <property type="entry name" value="FAD/NAD-bd_sf"/>
</dbReference>
<feature type="domain" description="Amine oxidase" evidence="3">
    <location>
        <begin position="255"/>
        <end position="481"/>
    </location>
</feature>
<protein>
    <recommendedName>
        <fullName evidence="3">Amine oxidase domain-containing protein</fullName>
    </recommendedName>
</protein>
<name>A0A7Y9JMM8_9MICO</name>
<feature type="compositionally biased region" description="Pro residues" evidence="1">
    <location>
        <begin position="37"/>
        <end position="49"/>
    </location>
</feature>
<dbReference type="InterPro" id="IPR006311">
    <property type="entry name" value="TAT_signal"/>
</dbReference>
<feature type="domain" description="Amine oxidase" evidence="3">
    <location>
        <begin position="47"/>
        <end position="121"/>
    </location>
</feature>
<accession>A0A7Y9JMM8</accession>
<reference evidence="4 5" key="1">
    <citation type="submission" date="2020-07" db="EMBL/GenBank/DDBJ databases">
        <title>Sequencing the genomes of 1000 actinobacteria strains.</title>
        <authorList>
            <person name="Klenk H.-P."/>
        </authorList>
    </citation>
    <scope>NUCLEOTIDE SEQUENCE [LARGE SCALE GENOMIC DNA]</scope>
    <source>
        <strain evidence="4 5">DSM 22185</strain>
    </source>
</reference>
<comment type="caution">
    <text evidence="4">The sequence shown here is derived from an EMBL/GenBank/DDBJ whole genome shotgun (WGS) entry which is preliminary data.</text>
</comment>
<dbReference type="GO" id="GO:0016491">
    <property type="term" value="F:oxidoreductase activity"/>
    <property type="evidence" value="ECO:0007669"/>
    <property type="project" value="InterPro"/>
</dbReference>
<dbReference type="InterPro" id="IPR002937">
    <property type="entry name" value="Amino_oxidase"/>
</dbReference>
<proteinExistence type="predicted"/>
<evidence type="ECO:0000259" key="3">
    <source>
        <dbReference type="Pfam" id="PF01593"/>
    </source>
</evidence>
<feature type="chain" id="PRO_5030665577" description="Amine oxidase domain-containing protein" evidence="2">
    <location>
        <begin position="23"/>
        <end position="486"/>
    </location>
</feature>
<dbReference type="PANTHER" id="PTHR10742">
    <property type="entry name" value="FLAVIN MONOAMINE OXIDASE"/>
    <property type="match status" value="1"/>
</dbReference>
<dbReference type="PANTHER" id="PTHR10742:SF410">
    <property type="entry name" value="LYSINE-SPECIFIC HISTONE DEMETHYLASE 2"/>
    <property type="match status" value="1"/>
</dbReference>
<dbReference type="AlphaFoldDB" id="A0A7Y9JMM8"/>
<feature type="region of interest" description="Disordered" evidence="1">
    <location>
        <begin position="27"/>
        <end position="52"/>
    </location>
</feature>
<dbReference type="Proteomes" id="UP000552045">
    <property type="component" value="Unassembled WGS sequence"/>
</dbReference>
<dbReference type="InterPro" id="IPR050281">
    <property type="entry name" value="Flavin_monoamine_oxidase"/>
</dbReference>
<evidence type="ECO:0000256" key="1">
    <source>
        <dbReference type="SAM" id="MobiDB-lite"/>
    </source>
</evidence>
<dbReference type="PROSITE" id="PS51318">
    <property type="entry name" value="TAT"/>
    <property type="match status" value="1"/>
</dbReference>
<keyword evidence="2" id="KW-0732">Signal</keyword>
<organism evidence="4 5">
    <name type="scientific">Microbacterium pseudoresistens</name>
    <dbReference type="NCBI Taxonomy" id="640634"/>
    <lineage>
        <taxon>Bacteria</taxon>
        <taxon>Bacillati</taxon>
        <taxon>Actinomycetota</taxon>
        <taxon>Actinomycetes</taxon>
        <taxon>Micrococcales</taxon>
        <taxon>Microbacteriaceae</taxon>
        <taxon>Microbacterium</taxon>
    </lineage>
</organism>
<dbReference type="Pfam" id="PF01593">
    <property type="entry name" value="Amino_oxidase"/>
    <property type="match status" value="2"/>
</dbReference>
<dbReference type="Pfam" id="PF13450">
    <property type="entry name" value="NAD_binding_8"/>
    <property type="match status" value="1"/>
</dbReference>
<keyword evidence="5" id="KW-1185">Reference proteome</keyword>
<sequence length="486" mass="49597">MRMTRRTLLVGAGMGAVSVLLASCVPEPTPTKTSTPKPTPTPPPSPIPTPAAFQRSAWSADPFSRGAASITPVGAQAGLRGVLAEPVSERIFLAGEATDEDAPGTMRGAVSSGKRAADHLLAVAGGDERIAVIGAGLAGAAAAARVAAADVNVTVFEARDRTGGRTHAITDDAWPVTVQLGGWLLSRGDDELRAGLEDIGIRVADLQGEGWFGDDGAEIAVEPSGQDPLAGAVEAAKNLPADVSLADALAETGADLDDPILQATLAYCSAFSGAEADEASAWFPPVLPTLELAAPLGDPTSVIAESLDGVQLTLSSPVTRIAYDDSGLSLRLGTGESLSFDRAIVTAPLGVLQQQGIEFDPPLPFAYRGAISALGMGRIETVWMRFDEPFWQTEAAVWHLVDTGESAADASGGEAAEESAGHAADDEPAPVVVRTWINLSAVTGDPVLVGIVGGDAAGAFAELDDAAVLAAAAESLARFTAEPDES</sequence>
<feature type="region of interest" description="Disordered" evidence="1">
    <location>
        <begin position="408"/>
        <end position="427"/>
    </location>
</feature>
<evidence type="ECO:0000313" key="4">
    <source>
        <dbReference type="EMBL" id="NYD54201.1"/>
    </source>
</evidence>
<dbReference type="RefSeq" id="WP_179432331.1">
    <property type="nucleotide sequence ID" value="NZ_BAABLC010000001.1"/>
</dbReference>
<dbReference type="Gene3D" id="3.50.50.60">
    <property type="entry name" value="FAD/NAD(P)-binding domain"/>
    <property type="match status" value="2"/>
</dbReference>
<gene>
    <name evidence="4" type="ORF">BKA02_001256</name>
</gene>
<dbReference type="PROSITE" id="PS51257">
    <property type="entry name" value="PROKAR_LIPOPROTEIN"/>
    <property type="match status" value="1"/>
</dbReference>
<evidence type="ECO:0000256" key="2">
    <source>
        <dbReference type="SAM" id="SignalP"/>
    </source>
</evidence>
<dbReference type="SUPFAM" id="SSF51905">
    <property type="entry name" value="FAD/NAD(P)-binding domain"/>
    <property type="match status" value="2"/>
</dbReference>
<evidence type="ECO:0000313" key="5">
    <source>
        <dbReference type="Proteomes" id="UP000552045"/>
    </source>
</evidence>
<dbReference type="EMBL" id="JACCBH010000001">
    <property type="protein sequence ID" value="NYD54201.1"/>
    <property type="molecule type" value="Genomic_DNA"/>
</dbReference>